<feature type="region of interest" description="Disordered" evidence="1">
    <location>
        <begin position="1"/>
        <end position="40"/>
    </location>
</feature>
<evidence type="ECO:0000313" key="3">
    <source>
        <dbReference type="Proteomes" id="UP000324800"/>
    </source>
</evidence>
<comment type="caution">
    <text evidence="2">The sequence shown here is derived from an EMBL/GenBank/DDBJ whole genome shotgun (WGS) entry which is preliminary data.</text>
</comment>
<gene>
    <name evidence="2" type="ORF">EZS28_051894</name>
</gene>
<protein>
    <submittedName>
        <fullName evidence="2">Uncharacterized protein</fullName>
    </submittedName>
</protein>
<feature type="compositionally biased region" description="Polar residues" evidence="1">
    <location>
        <begin position="207"/>
        <end position="222"/>
    </location>
</feature>
<dbReference type="Proteomes" id="UP000324800">
    <property type="component" value="Unassembled WGS sequence"/>
</dbReference>
<dbReference type="EMBL" id="SNRW01039723">
    <property type="protein sequence ID" value="KAA6350416.1"/>
    <property type="molecule type" value="Genomic_DNA"/>
</dbReference>
<evidence type="ECO:0000313" key="2">
    <source>
        <dbReference type="EMBL" id="KAA6350416.1"/>
    </source>
</evidence>
<feature type="region of interest" description="Disordered" evidence="1">
    <location>
        <begin position="207"/>
        <end position="257"/>
    </location>
</feature>
<reference evidence="2 3" key="1">
    <citation type="submission" date="2019-03" db="EMBL/GenBank/DDBJ databases">
        <title>Single cell metagenomics reveals metabolic interactions within the superorganism composed of flagellate Streblomastix strix and complex community of Bacteroidetes bacteria on its surface.</title>
        <authorList>
            <person name="Treitli S.C."/>
            <person name="Kolisko M."/>
            <person name="Husnik F."/>
            <person name="Keeling P."/>
            <person name="Hampl V."/>
        </authorList>
    </citation>
    <scope>NUCLEOTIDE SEQUENCE [LARGE SCALE GENOMIC DNA]</scope>
    <source>
        <strain evidence="2">ST1C</strain>
    </source>
</reference>
<name>A0A5J4SW22_9EUKA</name>
<accession>A0A5J4SW22</accession>
<sequence>GIISSTIADEFGNSDSDTNDDIDDQKRKKKKKRAQTPFKFDPNSDAYHGRWRLIDPEECDILTYRKKSGTQGVSLVMAERITVGSGHSRDVPVSLLFDRQLWDEKSAGVWWASNKHRFVRTWSSTLWAGRGIDRNRPLVPAAGKAAGGSGMFGVRPLVVPAVLELMANREENTKLEKEREQEKIKENAAQPVGYVQFIPLKTKVTSSAYSAPNQKRGQTSVTVLEPKKSQSKTLFAPRTSDAKLPKLGAKPNMQPPT</sequence>
<feature type="non-terminal residue" evidence="2">
    <location>
        <position position="1"/>
    </location>
</feature>
<evidence type="ECO:0000256" key="1">
    <source>
        <dbReference type="SAM" id="MobiDB-lite"/>
    </source>
</evidence>
<dbReference type="AlphaFoldDB" id="A0A5J4SW22"/>
<organism evidence="2 3">
    <name type="scientific">Streblomastix strix</name>
    <dbReference type="NCBI Taxonomy" id="222440"/>
    <lineage>
        <taxon>Eukaryota</taxon>
        <taxon>Metamonada</taxon>
        <taxon>Preaxostyla</taxon>
        <taxon>Oxymonadida</taxon>
        <taxon>Streblomastigidae</taxon>
        <taxon>Streblomastix</taxon>
    </lineage>
</organism>
<proteinExistence type="predicted"/>